<evidence type="ECO:0000313" key="1">
    <source>
        <dbReference type="EMBL" id="CAI6355787.1"/>
    </source>
</evidence>
<dbReference type="EMBL" id="CARXXK010000002">
    <property type="protein sequence ID" value="CAI6355787.1"/>
    <property type="molecule type" value="Genomic_DNA"/>
</dbReference>
<dbReference type="Proteomes" id="UP001160148">
    <property type="component" value="Unassembled WGS sequence"/>
</dbReference>
<dbReference type="AlphaFoldDB" id="A0AAV0WJG8"/>
<evidence type="ECO:0000313" key="2">
    <source>
        <dbReference type="Proteomes" id="UP001160148"/>
    </source>
</evidence>
<keyword evidence="2" id="KW-1185">Reference proteome</keyword>
<comment type="caution">
    <text evidence="1">The sequence shown here is derived from an EMBL/GenBank/DDBJ whole genome shotgun (WGS) entry which is preliminary data.</text>
</comment>
<protein>
    <submittedName>
        <fullName evidence="1">Uncharacterized protein</fullName>
    </submittedName>
</protein>
<accession>A0AAV0WJG8</accession>
<name>A0AAV0WJG8_9HEMI</name>
<proteinExistence type="predicted"/>
<reference evidence="1 2" key="1">
    <citation type="submission" date="2023-01" db="EMBL/GenBank/DDBJ databases">
        <authorList>
            <person name="Whitehead M."/>
        </authorList>
    </citation>
    <scope>NUCLEOTIDE SEQUENCE [LARGE SCALE GENOMIC DNA]</scope>
</reference>
<gene>
    <name evidence="1" type="ORF">MEUPH1_LOCUS11601</name>
</gene>
<organism evidence="1 2">
    <name type="scientific">Macrosiphum euphorbiae</name>
    <name type="common">potato aphid</name>
    <dbReference type="NCBI Taxonomy" id="13131"/>
    <lineage>
        <taxon>Eukaryota</taxon>
        <taxon>Metazoa</taxon>
        <taxon>Ecdysozoa</taxon>
        <taxon>Arthropoda</taxon>
        <taxon>Hexapoda</taxon>
        <taxon>Insecta</taxon>
        <taxon>Pterygota</taxon>
        <taxon>Neoptera</taxon>
        <taxon>Paraneoptera</taxon>
        <taxon>Hemiptera</taxon>
        <taxon>Sternorrhyncha</taxon>
        <taxon>Aphidomorpha</taxon>
        <taxon>Aphidoidea</taxon>
        <taxon>Aphididae</taxon>
        <taxon>Macrosiphini</taxon>
        <taxon>Macrosiphum</taxon>
    </lineage>
</organism>
<sequence>MVETILKAMENHFTKAYLLFLKYVLNIMNSFNALFQSKTVLIHKITEASENILKDFCSNFIKLEVLSNSDIKNIDVADPNNYLPSKSINLGIDSNEYIRHFSPVNYEQVKNLCLKFYITAALEIKKRLPINNIIFQQLRFLDPKLAPYGNS</sequence>